<feature type="transmembrane region" description="Helical" evidence="1">
    <location>
        <begin position="50"/>
        <end position="71"/>
    </location>
</feature>
<feature type="transmembrane region" description="Helical" evidence="1">
    <location>
        <begin position="12"/>
        <end position="30"/>
    </location>
</feature>
<reference evidence="2 3" key="1">
    <citation type="journal article" date="2016" name="Nat. Commun.">
        <title>Thousands of microbial genomes shed light on interconnected biogeochemical processes in an aquifer system.</title>
        <authorList>
            <person name="Anantharaman K."/>
            <person name="Brown C.T."/>
            <person name="Hug L.A."/>
            <person name="Sharon I."/>
            <person name="Castelle C.J."/>
            <person name="Probst A.J."/>
            <person name="Thomas B.C."/>
            <person name="Singh A."/>
            <person name="Wilkins M.J."/>
            <person name="Karaoz U."/>
            <person name="Brodie E.L."/>
            <person name="Williams K.H."/>
            <person name="Hubbard S.S."/>
            <person name="Banfield J.F."/>
        </authorList>
    </citation>
    <scope>NUCLEOTIDE SEQUENCE [LARGE SCALE GENOMIC DNA]</scope>
</reference>
<dbReference type="AlphaFoldDB" id="A0A1F5TQL5"/>
<evidence type="ECO:0000256" key="1">
    <source>
        <dbReference type="SAM" id="Phobius"/>
    </source>
</evidence>
<keyword evidence="1" id="KW-0472">Membrane</keyword>
<protein>
    <submittedName>
        <fullName evidence="2">Uncharacterized protein</fullName>
    </submittedName>
</protein>
<keyword evidence="1" id="KW-1133">Transmembrane helix</keyword>
<proteinExistence type="predicted"/>
<feature type="transmembrane region" description="Helical" evidence="1">
    <location>
        <begin position="106"/>
        <end position="127"/>
    </location>
</feature>
<dbReference type="Proteomes" id="UP000177579">
    <property type="component" value="Unassembled WGS sequence"/>
</dbReference>
<sequence>MNNNIMQRIGAWVRNAVIVLFVITLAVKFFPQIPWPDWITGWMNFKSFPWLNIPIFIGFVVWAGWWFAVNATSSMSLIKMKNSAGDKKVEISKDHPLVSLQKFSGALLALGLYGLWGYICFWCLPFILRMYFNTFTVEFLRMLLSGLFPIVTCALYFPTQQYYPDIYGAKKAITFITIGAIVLTTISWGVSLRSPKLFHYGVSDVWYESAALNNDLIVYRLSFNEPPDGKEYRCDTTGNILTHLTINSPESVKSAIRDKMRWKVRLPYFNFDGGGGQHKFKPVLIQYITMNPGQLKSTTHSFAPGERVLVKVKSGKVAKITGSGKTGDIFTTEWGKTLQEGGVLGFREYTGSHPAEIEVFLYQ</sequence>
<name>A0A1F5TQL5_9BACT</name>
<dbReference type="EMBL" id="MFGO01000012">
    <property type="protein sequence ID" value="OGF41213.1"/>
    <property type="molecule type" value="Genomic_DNA"/>
</dbReference>
<feature type="transmembrane region" description="Helical" evidence="1">
    <location>
        <begin position="171"/>
        <end position="190"/>
    </location>
</feature>
<gene>
    <name evidence="2" type="ORF">A2531_00850</name>
</gene>
<keyword evidence="1" id="KW-0812">Transmembrane</keyword>
<feature type="transmembrane region" description="Helical" evidence="1">
    <location>
        <begin position="139"/>
        <end position="159"/>
    </location>
</feature>
<evidence type="ECO:0000313" key="2">
    <source>
        <dbReference type="EMBL" id="OGF41213.1"/>
    </source>
</evidence>
<evidence type="ECO:0000313" key="3">
    <source>
        <dbReference type="Proteomes" id="UP000177579"/>
    </source>
</evidence>
<comment type="caution">
    <text evidence="2">The sequence shown here is derived from an EMBL/GenBank/DDBJ whole genome shotgun (WGS) entry which is preliminary data.</text>
</comment>
<accession>A0A1F5TQL5</accession>
<organism evidence="2 3">
    <name type="scientific">Candidatus Falkowbacteria bacterium RIFOXYD2_FULL_34_120</name>
    <dbReference type="NCBI Taxonomy" id="1798007"/>
    <lineage>
        <taxon>Bacteria</taxon>
        <taxon>Candidatus Falkowiibacteriota</taxon>
    </lineage>
</organism>